<protein>
    <submittedName>
        <fullName evidence="1">Uncharacterized protein</fullName>
    </submittedName>
</protein>
<dbReference type="Proteomes" id="UP000699042">
    <property type="component" value="Unassembled WGS sequence"/>
</dbReference>
<sequence>MDRMLDLASRRSNPSLLKAWIKCIVDSRSSKIHLKSPSHLPLTYTGTSVDQATVNKAGRQEISQLHLLKIIHHPATLQPHLLGPPSFTSSIPPPTPQLAIATSPAAPHHLLSHPAQHLLRQLCYLDRQTRQIASPSFFSLPASYSYRAYRHFCFCLLESLNPSSSFCSSTEVKGR</sequence>
<dbReference type="EMBL" id="JAESDN010000004">
    <property type="protein sequence ID" value="KAG7052162.1"/>
    <property type="molecule type" value="Genomic_DNA"/>
</dbReference>
<accession>A0A9P7RAB5</accession>
<keyword evidence="2" id="KW-1185">Reference proteome</keyword>
<reference evidence="1" key="1">
    <citation type="submission" date="2021-05" db="EMBL/GenBank/DDBJ databases">
        <title>Comparative genomics of three Colletotrichum scovillei strains and genetic complementation revealed genes involved fungal growth and virulence on chili pepper.</title>
        <authorList>
            <person name="Hsieh D.-K."/>
            <person name="Chuang S.-C."/>
            <person name="Chen C.-Y."/>
            <person name="Chao Y.-T."/>
            <person name="Lu M.-Y.J."/>
            <person name="Lee M.-H."/>
            <person name="Shih M.-C."/>
        </authorList>
    </citation>
    <scope>NUCLEOTIDE SEQUENCE</scope>
    <source>
        <strain evidence="1">Coll-153</strain>
    </source>
</reference>
<gene>
    <name evidence="1" type="ORF">JMJ77_002770</name>
</gene>
<organism evidence="1 2">
    <name type="scientific">Colletotrichum scovillei</name>
    <dbReference type="NCBI Taxonomy" id="1209932"/>
    <lineage>
        <taxon>Eukaryota</taxon>
        <taxon>Fungi</taxon>
        <taxon>Dikarya</taxon>
        <taxon>Ascomycota</taxon>
        <taxon>Pezizomycotina</taxon>
        <taxon>Sordariomycetes</taxon>
        <taxon>Hypocreomycetidae</taxon>
        <taxon>Glomerellales</taxon>
        <taxon>Glomerellaceae</taxon>
        <taxon>Colletotrichum</taxon>
        <taxon>Colletotrichum acutatum species complex</taxon>
    </lineage>
</organism>
<proteinExistence type="predicted"/>
<evidence type="ECO:0000313" key="1">
    <source>
        <dbReference type="EMBL" id="KAG7052162.1"/>
    </source>
</evidence>
<name>A0A9P7RAB5_9PEZI</name>
<evidence type="ECO:0000313" key="2">
    <source>
        <dbReference type="Proteomes" id="UP000699042"/>
    </source>
</evidence>
<dbReference type="AlphaFoldDB" id="A0A9P7RAB5"/>
<comment type="caution">
    <text evidence="1">The sequence shown here is derived from an EMBL/GenBank/DDBJ whole genome shotgun (WGS) entry which is preliminary data.</text>
</comment>